<evidence type="ECO:0000256" key="2">
    <source>
        <dbReference type="SAM" id="MobiDB-lite"/>
    </source>
</evidence>
<dbReference type="CDD" id="cd00519">
    <property type="entry name" value="Lipase_3"/>
    <property type="match status" value="2"/>
</dbReference>
<evidence type="ECO:0000313" key="5">
    <source>
        <dbReference type="Proteomes" id="UP000501690"/>
    </source>
</evidence>
<feature type="region of interest" description="Disordered" evidence="2">
    <location>
        <begin position="333"/>
        <end position="382"/>
    </location>
</feature>
<organism evidence="4 5">
    <name type="scientific">Vigna unguiculata</name>
    <name type="common">Cowpea</name>
    <dbReference type="NCBI Taxonomy" id="3917"/>
    <lineage>
        <taxon>Eukaryota</taxon>
        <taxon>Viridiplantae</taxon>
        <taxon>Streptophyta</taxon>
        <taxon>Embryophyta</taxon>
        <taxon>Tracheophyta</taxon>
        <taxon>Spermatophyta</taxon>
        <taxon>Magnoliopsida</taxon>
        <taxon>eudicotyledons</taxon>
        <taxon>Gunneridae</taxon>
        <taxon>Pentapetalae</taxon>
        <taxon>rosids</taxon>
        <taxon>fabids</taxon>
        <taxon>Fabales</taxon>
        <taxon>Fabaceae</taxon>
        <taxon>Papilionoideae</taxon>
        <taxon>50 kb inversion clade</taxon>
        <taxon>NPAAA clade</taxon>
        <taxon>indigoferoid/millettioid clade</taxon>
        <taxon>Phaseoleae</taxon>
        <taxon>Vigna</taxon>
    </lineage>
</organism>
<dbReference type="InterPro" id="IPR002921">
    <property type="entry name" value="Fungal_lipase-type"/>
</dbReference>
<feature type="compositionally biased region" description="Basic and acidic residues" evidence="2">
    <location>
        <begin position="373"/>
        <end position="382"/>
    </location>
</feature>
<protein>
    <submittedName>
        <fullName evidence="4">Sn1-specific diacylglycerol lipase alpha</fullName>
    </submittedName>
</protein>
<feature type="compositionally biased region" description="Acidic residues" evidence="2">
    <location>
        <begin position="816"/>
        <end position="829"/>
    </location>
</feature>
<feature type="domain" description="Fungal lipase-type" evidence="3">
    <location>
        <begin position="113"/>
        <end position="241"/>
    </location>
</feature>
<dbReference type="PANTHER" id="PTHR46023:SF6">
    <property type="entry name" value="LIPASE CLASS 3 FAMILY PROTEIN"/>
    <property type="match status" value="1"/>
</dbReference>
<feature type="compositionally biased region" description="Acidic residues" evidence="2">
    <location>
        <begin position="342"/>
        <end position="356"/>
    </location>
</feature>
<keyword evidence="1" id="KW-0378">Hydrolase</keyword>
<reference evidence="4 5" key="1">
    <citation type="submission" date="2019-04" db="EMBL/GenBank/DDBJ databases">
        <title>An improved genome assembly and genetic linkage map for asparagus bean, Vigna unguiculata ssp. sesquipedialis.</title>
        <authorList>
            <person name="Xia Q."/>
            <person name="Zhang R."/>
            <person name="Dong Y."/>
        </authorList>
    </citation>
    <scope>NUCLEOTIDE SEQUENCE [LARGE SCALE GENOMIC DNA]</scope>
    <source>
        <tissue evidence="4">Leaf</tissue>
    </source>
</reference>
<accession>A0A4D6LPL1</accession>
<dbReference type="EMBL" id="CP039348">
    <property type="protein sequence ID" value="QCD90842.1"/>
    <property type="molecule type" value="Genomic_DNA"/>
</dbReference>
<dbReference type="Proteomes" id="UP000501690">
    <property type="component" value="Linkage Group LG4"/>
</dbReference>
<feature type="region of interest" description="Disordered" evidence="2">
    <location>
        <begin position="808"/>
        <end position="829"/>
    </location>
</feature>
<sequence length="945" mass="106240">MALLCYTERRYIFYLPRAIVHAVLDKDKKTIGSECRERSDCEEVKGREILKELQEFERLLNLARICSRGKRFPARLCTAGFHEEDVLYRETTSRILKPAFTVIRDKESKCLLVFIRGTRSIKDTLTDALCAPVSFDHNMVSGHAHRGMVAAADWIRKRCIPVLLEALHQYPNFKIKIVGHSLGGGTAALLTYKLREIQPLSSATCVTFGPAACMTLELAEFGKPFITSIVNGSDIVPTLSASSVHDFIAEGRNTDKNILSAVGTRISFAKAIAEHAVNCCTEVVKKHKHSLLLRSHRENIHTSSNNFVGASGLSETSLDPLLCEDQLFVDDDDEYNSCSEGSDNDDSDDDDNDNEDQLLNQMGNLGLGNDVNIPDKTDETSARRRLYPPGRIMHMVPSHVSENSNSNHTDSDEKHVSLYQTPAQLYGKLRFSRGMILDHSTKKYLKKLQQLINELEKEALKAPKNRMGDIPILAEAIMLCYTQRRYIFNSPRAIAHAVLDKSNKTIGSECRERSDCAEVKGREILKDLYELKRLLRHAMLFSSPKRYLAFLFPAGFEGEDVLQRERTSGFLRPAFTVIRDKESKCLVVFIRGTRSIKDIVTDALCAPVPFNHSMVSGHAHCGMAASADWISKRCIPVLLEALRQYPHFKIKIVGHSLGGGTAALLTYKLREIQQLSSATCVTFGPAACMTLELAEFGKPFITSIINGSDTVPTLSASSVHDFIDEGRNKDKNILDAVGTGFSLAKAIAEHAVNCCTEVVKKHKHSLFHRENIRALSENLVEASGLSGTSFEPLLSEEHLLKESIDDDEYNFSSEGYDNDDSDDDNENEDQLLNEMGNLELRKPVYIPDIHAKEKDIIDETSARRRLYPPGKIMHMITSHMSENSNSNQSDADEKHVCLYRTPTQLYEKLRFSRGMILDHRTKRYMKKLQQLINKLEKEQFKYRGG</sequence>
<proteinExistence type="predicted"/>
<dbReference type="PANTHER" id="PTHR46023">
    <property type="entry name" value="LIPASE CLASS 3 PROTEIN-LIKE"/>
    <property type="match status" value="1"/>
</dbReference>
<dbReference type="Gene3D" id="3.40.50.1820">
    <property type="entry name" value="alpha/beta hydrolase"/>
    <property type="match status" value="2"/>
</dbReference>
<dbReference type="AlphaFoldDB" id="A0A4D6LPL1"/>
<feature type="domain" description="Fungal lipase-type" evidence="3">
    <location>
        <begin position="587"/>
        <end position="716"/>
    </location>
</feature>
<dbReference type="Pfam" id="PF01764">
    <property type="entry name" value="Lipase_3"/>
    <property type="match status" value="2"/>
</dbReference>
<keyword evidence="5" id="KW-1185">Reference proteome</keyword>
<gene>
    <name evidence="4" type="ORF">DEO72_LG4g1803</name>
</gene>
<dbReference type="GO" id="GO:0006629">
    <property type="term" value="P:lipid metabolic process"/>
    <property type="evidence" value="ECO:0007669"/>
    <property type="project" value="InterPro"/>
</dbReference>
<evidence type="ECO:0000259" key="3">
    <source>
        <dbReference type="Pfam" id="PF01764"/>
    </source>
</evidence>
<evidence type="ECO:0000313" key="4">
    <source>
        <dbReference type="EMBL" id="QCD90842.1"/>
    </source>
</evidence>
<dbReference type="InterPro" id="IPR029058">
    <property type="entry name" value="AB_hydrolase_fold"/>
</dbReference>
<evidence type="ECO:0000256" key="1">
    <source>
        <dbReference type="ARBA" id="ARBA00022801"/>
    </source>
</evidence>
<dbReference type="SUPFAM" id="SSF53474">
    <property type="entry name" value="alpha/beta-Hydrolases"/>
    <property type="match status" value="2"/>
</dbReference>
<dbReference type="GO" id="GO:0016787">
    <property type="term" value="F:hydrolase activity"/>
    <property type="evidence" value="ECO:0007669"/>
    <property type="project" value="UniProtKB-KW"/>
</dbReference>
<name>A0A4D6LPL1_VIGUN</name>
<feature type="compositionally biased region" description="Low complexity" evidence="2">
    <location>
        <begin position="357"/>
        <end position="369"/>
    </location>
</feature>